<feature type="domain" description="HTH lysR-type" evidence="5">
    <location>
        <begin position="7"/>
        <end position="64"/>
    </location>
</feature>
<dbReference type="PATRIC" id="fig|1489064.4.peg.3108"/>
<dbReference type="InterPro" id="IPR036388">
    <property type="entry name" value="WH-like_DNA-bd_sf"/>
</dbReference>
<name>A0A0H2MDP8_9PROT</name>
<dbReference type="SUPFAM" id="SSF53850">
    <property type="entry name" value="Periplasmic binding protein-like II"/>
    <property type="match status" value="1"/>
</dbReference>
<evidence type="ECO:0000256" key="3">
    <source>
        <dbReference type="ARBA" id="ARBA00023125"/>
    </source>
</evidence>
<dbReference type="InterPro" id="IPR058163">
    <property type="entry name" value="LysR-type_TF_proteobact-type"/>
</dbReference>
<dbReference type="PANTHER" id="PTHR30537">
    <property type="entry name" value="HTH-TYPE TRANSCRIPTIONAL REGULATOR"/>
    <property type="match status" value="1"/>
</dbReference>
<dbReference type="AlphaFoldDB" id="A0A0H2MDP8"/>
<dbReference type="InterPro" id="IPR005119">
    <property type="entry name" value="LysR_subst-bd"/>
</dbReference>
<dbReference type="SUPFAM" id="SSF46785">
    <property type="entry name" value="Winged helix' DNA-binding domain"/>
    <property type="match status" value="1"/>
</dbReference>
<dbReference type="InterPro" id="IPR000847">
    <property type="entry name" value="LysR_HTH_N"/>
</dbReference>
<dbReference type="PANTHER" id="PTHR30537:SF5">
    <property type="entry name" value="HTH-TYPE TRANSCRIPTIONAL ACTIVATOR TTDR-RELATED"/>
    <property type="match status" value="1"/>
</dbReference>
<dbReference type="EMBL" id="LAQL01000006">
    <property type="protein sequence ID" value="KLN60659.1"/>
    <property type="molecule type" value="Genomic_DNA"/>
</dbReference>
<reference evidence="6 7" key="1">
    <citation type="submission" date="2015-03" db="EMBL/GenBank/DDBJ databases">
        <title>Genome Sequence of Kiloniella spongiae MEBiC09566, isolated from a marine sponge.</title>
        <authorList>
            <person name="Shao Z."/>
            <person name="Wang L."/>
            <person name="Li X."/>
        </authorList>
    </citation>
    <scope>NUCLEOTIDE SEQUENCE [LARGE SCALE GENOMIC DNA]</scope>
    <source>
        <strain evidence="6 7">MEBiC09566</strain>
    </source>
</reference>
<keyword evidence="7" id="KW-1185">Reference proteome</keyword>
<evidence type="ECO:0000256" key="4">
    <source>
        <dbReference type="ARBA" id="ARBA00023163"/>
    </source>
</evidence>
<dbReference type="STRING" id="1489064.WH96_09145"/>
<dbReference type="GO" id="GO:0003677">
    <property type="term" value="F:DNA binding"/>
    <property type="evidence" value="ECO:0007669"/>
    <property type="project" value="UniProtKB-KW"/>
</dbReference>
<comment type="similarity">
    <text evidence="1">Belongs to the LysR transcriptional regulatory family.</text>
</comment>
<dbReference type="FunFam" id="1.10.10.10:FF:000001">
    <property type="entry name" value="LysR family transcriptional regulator"/>
    <property type="match status" value="1"/>
</dbReference>
<dbReference type="InterPro" id="IPR036390">
    <property type="entry name" value="WH_DNA-bd_sf"/>
</dbReference>
<dbReference type="Gene3D" id="1.10.10.10">
    <property type="entry name" value="Winged helix-like DNA-binding domain superfamily/Winged helix DNA-binding domain"/>
    <property type="match status" value="1"/>
</dbReference>
<keyword evidence="2" id="KW-0805">Transcription regulation</keyword>
<accession>A0A0H2MDP8</accession>
<organism evidence="6 7">
    <name type="scientific">Kiloniella spongiae</name>
    <dbReference type="NCBI Taxonomy" id="1489064"/>
    <lineage>
        <taxon>Bacteria</taxon>
        <taxon>Pseudomonadati</taxon>
        <taxon>Pseudomonadota</taxon>
        <taxon>Alphaproteobacteria</taxon>
        <taxon>Rhodospirillales</taxon>
        <taxon>Kiloniellaceae</taxon>
        <taxon>Kiloniella</taxon>
    </lineage>
</organism>
<proteinExistence type="inferred from homology"/>
<dbReference type="Proteomes" id="UP000035444">
    <property type="component" value="Unassembled WGS sequence"/>
</dbReference>
<evidence type="ECO:0000313" key="7">
    <source>
        <dbReference type="Proteomes" id="UP000035444"/>
    </source>
</evidence>
<evidence type="ECO:0000259" key="5">
    <source>
        <dbReference type="PROSITE" id="PS50931"/>
    </source>
</evidence>
<keyword evidence="4" id="KW-0804">Transcription</keyword>
<evidence type="ECO:0000256" key="2">
    <source>
        <dbReference type="ARBA" id="ARBA00023015"/>
    </source>
</evidence>
<dbReference type="Pfam" id="PF00126">
    <property type="entry name" value="HTH_1"/>
    <property type="match status" value="1"/>
</dbReference>
<dbReference type="RefSeq" id="WP_047763875.1">
    <property type="nucleotide sequence ID" value="NZ_LAQL01000006.1"/>
</dbReference>
<evidence type="ECO:0000256" key="1">
    <source>
        <dbReference type="ARBA" id="ARBA00009437"/>
    </source>
</evidence>
<dbReference type="Pfam" id="PF03466">
    <property type="entry name" value="LysR_substrate"/>
    <property type="match status" value="1"/>
</dbReference>
<dbReference type="GO" id="GO:0003700">
    <property type="term" value="F:DNA-binding transcription factor activity"/>
    <property type="evidence" value="ECO:0007669"/>
    <property type="project" value="InterPro"/>
</dbReference>
<sequence>MQMLDRVSLNAIRVFALVAKHGSISLAADEFCVTASAVSHQIKNLETHLGVSLFVRKNNSIRLTDTGLSFLADVSPGLVILNQATEKLFRDSNEVVVRVSVTFAVRWLIPSLERFKQRYPAAKIRLETSGFADVSLDPFSDIAITYRQKGDYQDKEDTLLTDYCCPVLSPDLLAQSGYRQSKDIIHLPALKCTENNWDWGAWCTEVGIDQTTIDFADQFDIDDAALRAAVAGLGMVLSSDFMIKSEVENKTLVKLPGFEAVELGRYCLQEGARKDGMVEKFKNWLFEEMAIVSQC</sequence>
<evidence type="ECO:0000313" key="6">
    <source>
        <dbReference type="EMBL" id="KLN60659.1"/>
    </source>
</evidence>
<keyword evidence="3" id="KW-0238">DNA-binding</keyword>
<dbReference type="Gene3D" id="3.40.190.10">
    <property type="entry name" value="Periplasmic binding protein-like II"/>
    <property type="match status" value="2"/>
</dbReference>
<protein>
    <recommendedName>
        <fullName evidence="5">HTH lysR-type domain-containing protein</fullName>
    </recommendedName>
</protein>
<gene>
    <name evidence="6" type="ORF">WH96_09145</name>
</gene>
<comment type="caution">
    <text evidence="6">The sequence shown here is derived from an EMBL/GenBank/DDBJ whole genome shotgun (WGS) entry which is preliminary data.</text>
</comment>
<dbReference type="OrthoDB" id="9794694at2"/>
<dbReference type="PROSITE" id="PS50931">
    <property type="entry name" value="HTH_LYSR"/>
    <property type="match status" value="1"/>
</dbReference>